<dbReference type="Proteomes" id="UP000305921">
    <property type="component" value="Unassembled WGS sequence"/>
</dbReference>
<dbReference type="AlphaFoldDB" id="A0A5R9DSW8"/>
<proteinExistence type="predicted"/>
<name>A0A5R9DSW8_9ACTN</name>
<dbReference type="GO" id="GO:0005524">
    <property type="term" value="F:ATP binding"/>
    <property type="evidence" value="ECO:0007669"/>
    <property type="project" value="UniProtKB-KW"/>
</dbReference>
<dbReference type="Pfam" id="PF13671">
    <property type="entry name" value="AAA_33"/>
    <property type="match status" value="1"/>
</dbReference>
<comment type="caution">
    <text evidence="1">The sequence shown here is derived from an EMBL/GenBank/DDBJ whole genome shotgun (WGS) entry which is preliminary data.</text>
</comment>
<accession>A0A5R9DSW8</accession>
<sequence length="282" mass="30480">MIESALAALGLPTPGLYLTIGAAGSGKTRIATAFPRIWRLSLDDCRERVADDPGLQDSTPAAVAVFDTVLTCRLARRLPTLVDATNTEFAIRARLVERAHQHRLPAVAIVARTALEDCQTRQDARPANRQVPAQTVARQHAGVPTGEQLLAEGFDQVHAAADLDLLHLLLARSVAAGFDPLAEVRATFGPDLARVFAFDPDSPDSVGAFAVAGRQLTVRWSDHGEVFDHHWQARLEGETCEACGSAVWVKVTDAADLLAVYNGQPPEELFCDRCDVPDWYAA</sequence>
<keyword evidence="2" id="KW-1185">Reference proteome</keyword>
<dbReference type="RefSeq" id="WP_138058492.1">
    <property type="nucleotide sequence ID" value="NZ_VAWE01000005.1"/>
</dbReference>
<evidence type="ECO:0000313" key="1">
    <source>
        <dbReference type="EMBL" id="TLQ38742.1"/>
    </source>
</evidence>
<keyword evidence="1" id="KW-0547">Nucleotide-binding</keyword>
<organism evidence="1 2">
    <name type="scientific">Streptomyces marianii</name>
    <dbReference type="NCBI Taxonomy" id="1817406"/>
    <lineage>
        <taxon>Bacteria</taxon>
        <taxon>Bacillati</taxon>
        <taxon>Actinomycetota</taxon>
        <taxon>Actinomycetes</taxon>
        <taxon>Kitasatosporales</taxon>
        <taxon>Streptomycetaceae</taxon>
        <taxon>Streptomyces</taxon>
    </lineage>
</organism>
<protein>
    <submittedName>
        <fullName evidence="1">ATP-binding protein</fullName>
    </submittedName>
</protein>
<dbReference type="Gene3D" id="3.40.50.300">
    <property type="entry name" value="P-loop containing nucleotide triphosphate hydrolases"/>
    <property type="match status" value="1"/>
</dbReference>
<evidence type="ECO:0000313" key="2">
    <source>
        <dbReference type="Proteomes" id="UP000305921"/>
    </source>
</evidence>
<reference evidence="1 2" key="1">
    <citation type="submission" date="2019-05" db="EMBL/GenBank/DDBJ databases">
        <title>Streptomyces marianii sp. nov., a novel marine actinomycete from southern coast of India.</title>
        <authorList>
            <person name="Iniyan A.M."/>
            <person name="Wink J."/>
            <person name="Ramprasad E."/>
            <person name="Ramana C.V."/>
            <person name="Bunk B."/>
            <person name="Sproer C."/>
            <person name="Joseph F.-J.R.S."/>
            <person name="Vincent S.G.P."/>
        </authorList>
    </citation>
    <scope>NUCLEOTIDE SEQUENCE [LARGE SCALE GENOMIC DNA]</scope>
    <source>
        <strain evidence="1 2">ICN19</strain>
    </source>
</reference>
<dbReference type="InterPro" id="IPR027417">
    <property type="entry name" value="P-loop_NTPase"/>
</dbReference>
<dbReference type="SUPFAM" id="SSF52540">
    <property type="entry name" value="P-loop containing nucleoside triphosphate hydrolases"/>
    <property type="match status" value="1"/>
</dbReference>
<gene>
    <name evidence="1" type="ORF">FEF34_40605</name>
</gene>
<dbReference type="EMBL" id="VAWE01000005">
    <property type="protein sequence ID" value="TLQ38742.1"/>
    <property type="molecule type" value="Genomic_DNA"/>
</dbReference>
<keyword evidence="1" id="KW-0067">ATP-binding</keyword>
<dbReference type="OrthoDB" id="3402408at2"/>